<dbReference type="Proteomes" id="UP001604277">
    <property type="component" value="Unassembled WGS sequence"/>
</dbReference>
<dbReference type="InterPro" id="IPR049916">
    <property type="entry name" value="WDR72-like"/>
</dbReference>
<keyword evidence="6" id="KW-1185">Reference proteome</keyword>
<gene>
    <name evidence="5" type="ORF">Fot_09184</name>
</gene>
<evidence type="ECO:0000256" key="2">
    <source>
        <dbReference type="ARBA" id="ARBA00022737"/>
    </source>
</evidence>
<sequence length="1082" mass="118785">MKCKSVACIWSASPPVHRVTASAVLDHPPTLYTGGSDGSIIWWNLISSHEKQEIKPIAMLCGHAAPIADLRICFPAAGAGNGKSNNPSNVLSNSNSVGALISACTDGVLCIWSRAMGHCKRRRKLPPWVGSPSMLQPLPENGRYVCIACCFGDYDHLSLDPVEEAATLVDKESQQGKPSKYTVVIVDSYTLTIVQTIFHGNLSIGPLKSLAIIVSNGEMEKWSVMIIDSFGKVQYLPILKNFDSKGETLSGTPEDSAHLEVMDCADGSKEKGLLVTFAKCGQVIALVYRTYCAFRLVDDHTILGKISFLDDQLCLGGKSHVVGGMFLGDDEATMRFKTGKSNYDFMEEFAVWNDRGSAVIYRISYSCNMLMFERLAAIPATLYPPDLRLSIFFIPLKKFLLRIESICFSSEEPSLWKPHVTVWLLPQHHVDNGKLCLECEKLGEGNFFDVWAMSSTSCEIKGPNLNVGKREISVHDEMTSLQSCSISSIDANMACTSNWRYGTYQEGKPVSSSMVISDNYLAPCAIVYGFFNGDIEVVRFNMFFMRLDSHGEGPHQEADACAPKQYLLGHTGAVLCLASHPMMSRSGGCILNHVLLSGSKDCTVRIWDLDTCNPITVLHQHVAPVRQIILPPHRTARPWSDCFLTVGDDSSVALASLETLRVERMFPGHPSYPAKVMWDGVRGYVACFCPNSLEASDALDVLYIWDVKTGARERVLRGAAAHSMFDHFSMVININDPSGIVMNVNTSASSLNFPITEETKFSKSYSKYSGNASSSQNISPVTTRTNEPSTSAASYASKGTAAKSGPPMLSVFQSAKHLIKSSCPFPGIATLSFDLTALMSLCSKPELFNGGIEEKTYVKQAGTDAPKDDAHTGDSSPLKELGSEMHSTYQVSPRSNSVLDWTSVATIEHHEWVRMFEGCLLQFSLSLLHLWNVDHELDNLLVTEMKLKRPDSFIVASGLLGDRGSLTLTFPGSNSTLELWKSSPVYSAMRSLTMVSLAQHLISLSHSCSSASSALAAFYTRKFAEKIPDIKPPLLQVLVSFWQDEFEHVKMAARSLFHCAASRAIPLPLCSPKVNEHTNFRQ</sequence>
<evidence type="ECO:0000256" key="3">
    <source>
        <dbReference type="PROSITE-ProRule" id="PRU00221"/>
    </source>
</evidence>
<dbReference type="InterPro" id="IPR001680">
    <property type="entry name" value="WD40_rpt"/>
</dbReference>
<dbReference type="AlphaFoldDB" id="A0ABD1WDA8"/>
<dbReference type="InterPro" id="IPR015943">
    <property type="entry name" value="WD40/YVTN_repeat-like_dom_sf"/>
</dbReference>
<feature type="repeat" description="WD" evidence="3">
    <location>
        <begin position="567"/>
        <end position="617"/>
    </location>
</feature>
<dbReference type="Gene3D" id="2.130.10.10">
    <property type="entry name" value="YVTN repeat-like/Quinoprotein amine dehydrogenase"/>
    <property type="match status" value="2"/>
</dbReference>
<dbReference type="InterPro" id="IPR036322">
    <property type="entry name" value="WD40_repeat_dom_sf"/>
</dbReference>
<dbReference type="SMART" id="SM00320">
    <property type="entry name" value="WD40"/>
    <property type="match status" value="4"/>
</dbReference>
<protein>
    <submittedName>
        <fullName evidence="5">Transducin/WD40 repeat-like superfamily protein</fullName>
    </submittedName>
</protein>
<keyword evidence="1 3" id="KW-0853">WD repeat</keyword>
<proteinExistence type="predicted"/>
<dbReference type="InterPro" id="IPR019775">
    <property type="entry name" value="WD40_repeat_CS"/>
</dbReference>
<comment type="caution">
    <text evidence="5">The sequence shown here is derived from an EMBL/GenBank/DDBJ whole genome shotgun (WGS) entry which is preliminary data.</text>
</comment>
<organism evidence="5 6">
    <name type="scientific">Forsythia ovata</name>
    <dbReference type="NCBI Taxonomy" id="205694"/>
    <lineage>
        <taxon>Eukaryota</taxon>
        <taxon>Viridiplantae</taxon>
        <taxon>Streptophyta</taxon>
        <taxon>Embryophyta</taxon>
        <taxon>Tracheophyta</taxon>
        <taxon>Spermatophyta</taxon>
        <taxon>Magnoliopsida</taxon>
        <taxon>eudicotyledons</taxon>
        <taxon>Gunneridae</taxon>
        <taxon>Pentapetalae</taxon>
        <taxon>asterids</taxon>
        <taxon>lamiids</taxon>
        <taxon>Lamiales</taxon>
        <taxon>Oleaceae</taxon>
        <taxon>Forsythieae</taxon>
        <taxon>Forsythia</taxon>
    </lineage>
</organism>
<dbReference type="PANTHER" id="PTHR44099">
    <property type="entry name" value="RABCONNECTIN-3B, ISOFORM A"/>
    <property type="match status" value="1"/>
</dbReference>
<name>A0ABD1WDA8_9LAMI</name>
<reference evidence="6" key="1">
    <citation type="submission" date="2024-07" db="EMBL/GenBank/DDBJ databases">
        <title>Two chromosome-level genome assemblies of Korean endemic species Abeliophyllum distichum and Forsythia ovata (Oleaceae).</title>
        <authorList>
            <person name="Jang H."/>
        </authorList>
    </citation>
    <scope>NUCLEOTIDE SEQUENCE [LARGE SCALE GENOMIC DNA]</scope>
</reference>
<dbReference type="PROSITE" id="PS00678">
    <property type="entry name" value="WD_REPEATS_1"/>
    <property type="match status" value="1"/>
</dbReference>
<evidence type="ECO:0000256" key="4">
    <source>
        <dbReference type="SAM" id="MobiDB-lite"/>
    </source>
</evidence>
<dbReference type="SUPFAM" id="SSF50978">
    <property type="entry name" value="WD40 repeat-like"/>
    <property type="match status" value="1"/>
</dbReference>
<keyword evidence="2" id="KW-0677">Repeat</keyword>
<evidence type="ECO:0000313" key="6">
    <source>
        <dbReference type="Proteomes" id="UP001604277"/>
    </source>
</evidence>
<evidence type="ECO:0000313" key="5">
    <source>
        <dbReference type="EMBL" id="KAL2547654.1"/>
    </source>
</evidence>
<accession>A0ABD1WDA8</accession>
<feature type="region of interest" description="Disordered" evidence="4">
    <location>
        <begin position="769"/>
        <end position="804"/>
    </location>
</feature>
<dbReference type="Pfam" id="PF00400">
    <property type="entry name" value="WD40"/>
    <property type="match status" value="1"/>
</dbReference>
<dbReference type="PROSITE" id="PS50082">
    <property type="entry name" value="WD_REPEATS_2"/>
    <property type="match status" value="1"/>
</dbReference>
<feature type="compositionally biased region" description="Polar residues" evidence="4">
    <location>
        <begin position="776"/>
        <end position="794"/>
    </location>
</feature>
<dbReference type="PANTHER" id="PTHR44099:SF4">
    <property type="entry name" value="RABCONNECTIN-3B, ISOFORM A"/>
    <property type="match status" value="1"/>
</dbReference>
<dbReference type="EMBL" id="JBFOLJ010000003">
    <property type="protein sequence ID" value="KAL2547654.1"/>
    <property type="molecule type" value="Genomic_DNA"/>
</dbReference>
<evidence type="ECO:0000256" key="1">
    <source>
        <dbReference type="ARBA" id="ARBA00022574"/>
    </source>
</evidence>